<proteinExistence type="predicted"/>
<dbReference type="GO" id="GO:0003676">
    <property type="term" value="F:nucleic acid binding"/>
    <property type="evidence" value="ECO:0007669"/>
    <property type="project" value="InterPro"/>
</dbReference>
<reference evidence="2" key="2">
    <citation type="submission" date="2014-07" db="EMBL/GenBank/DDBJ databases">
        <authorList>
            <person name="Hull J."/>
        </authorList>
    </citation>
    <scope>NUCLEOTIDE SEQUENCE</scope>
</reference>
<organism evidence="2">
    <name type="scientific">Lygus hesperus</name>
    <name type="common">Western plant bug</name>
    <dbReference type="NCBI Taxonomy" id="30085"/>
    <lineage>
        <taxon>Eukaryota</taxon>
        <taxon>Metazoa</taxon>
        <taxon>Ecdysozoa</taxon>
        <taxon>Arthropoda</taxon>
        <taxon>Hexapoda</taxon>
        <taxon>Insecta</taxon>
        <taxon>Pterygota</taxon>
        <taxon>Neoptera</taxon>
        <taxon>Paraneoptera</taxon>
        <taxon>Hemiptera</taxon>
        <taxon>Heteroptera</taxon>
        <taxon>Panheteroptera</taxon>
        <taxon>Cimicomorpha</taxon>
        <taxon>Miridae</taxon>
        <taxon>Mirini</taxon>
        <taxon>Lygus</taxon>
    </lineage>
</organism>
<dbReference type="GO" id="GO:0005634">
    <property type="term" value="C:nucleus"/>
    <property type="evidence" value="ECO:0007669"/>
    <property type="project" value="InterPro"/>
</dbReference>
<feature type="domain" description="RSE1/DDB1/CPSF1 C-terminal" evidence="1">
    <location>
        <begin position="29"/>
        <end position="97"/>
    </location>
</feature>
<reference evidence="2" key="1">
    <citation type="journal article" date="2014" name="PLoS ONE">
        <title>Transcriptome-Based Identification of ABC Transporters in the Western Tarnished Plant Bug Lygus hesperus.</title>
        <authorList>
            <person name="Hull J.J."/>
            <person name="Chaney K."/>
            <person name="Geib S.M."/>
            <person name="Fabrick J.A."/>
            <person name="Brent C.S."/>
            <person name="Walsh D."/>
            <person name="Lavine L.C."/>
        </authorList>
    </citation>
    <scope>NUCLEOTIDE SEQUENCE</scope>
</reference>
<name>A0A0A9Z6U9_LYGHE</name>
<dbReference type="Gene3D" id="2.130.10.10">
    <property type="entry name" value="YVTN repeat-like/Quinoprotein amine dehydrogenase"/>
    <property type="match status" value="1"/>
</dbReference>
<dbReference type="InterPro" id="IPR004871">
    <property type="entry name" value="RSE1/DDB1/CPSF1_C"/>
</dbReference>
<dbReference type="AlphaFoldDB" id="A0A0A9Z6U9"/>
<dbReference type="EMBL" id="GBHO01003445">
    <property type="protein sequence ID" value="JAG40159.1"/>
    <property type="molecule type" value="Transcribed_RNA"/>
</dbReference>
<dbReference type="InterPro" id="IPR015943">
    <property type="entry name" value="WD40/YVTN_repeat-like_dom_sf"/>
</dbReference>
<sequence length="142" mass="16164">MYYIHKNVVPIDGMLYTLIPGPSHTGHEMIISLDADINTIVVGTVSQFVSLLVYRPSRESLDILARDTERRWCTSVKIASPNIILASDDTGSIYAMSRFQRFFCETLDILLYKGIVLGDICKDIQVQPMDDETQYMQILQQE</sequence>
<accession>A0A0A9Z6U9</accession>
<protein>
    <submittedName>
        <fullName evidence="2">DNA damage-binding protein 1b</fullName>
    </submittedName>
</protein>
<dbReference type="Pfam" id="PF03178">
    <property type="entry name" value="CPSF_A"/>
    <property type="match status" value="1"/>
</dbReference>
<evidence type="ECO:0000313" key="2">
    <source>
        <dbReference type="EMBL" id="JAG40159.1"/>
    </source>
</evidence>
<evidence type="ECO:0000259" key="1">
    <source>
        <dbReference type="Pfam" id="PF03178"/>
    </source>
</evidence>
<gene>
    <name evidence="2" type="primary">DDB1B</name>
    <name evidence="2" type="ORF">CM83_102697</name>
</gene>